<dbReference type="RefSeq" id="XP_055701603.1">
    <property type="nucleotide sequence ID" value="XM_055845628.1"/>
</dbReference>
<evidence type="ECO:0000256" key="5">
    <source>
        <dbReference type="HAMAP-Rule" id="MF_03188"/>
    </source>
</evidence>
<dbReference type="Proteomes" id="UP000092462">
    <property type="component" value="Unassembled WGS sequence"/>
</dbReference>
<keyword evidence="4 5" id="KW-0949">S-adenosyl-L-methionine</keyword>
<dbReference type="PANTHER" id="PTHR12843:SF5">
    <property type="entry name" value="EEF1A LYSINE METHYLTRANSFERASE 2"/>
    <property type="match status" value="1"/>
</dbReference>
<comment type="subcellular location">
    <subcellularLocation>
        <location evidence="5">Cytoplasm</location>
    </subcellularLocation>
</comment>
<organism evidence="7 8">
    <name type="scientific">Phlebotomus papatasi</name>
    <name type="common">Sandfly</name>
    <dbReference type="NCBI Taxonomy" id="29031"/>
    <lineage>
        <taxon>Eukaryota</taxon>
        <taxon>Metazoa</taxon>
        <taxon>Ecdysozoa</taxon>
        <taxon>Arthropoda</taxon>
        <taxon>Hexapoda</taxon>
        <taxon>Insecta</taxon>
        <taxon>Pterygota</taxon>
        <taxon>Neoptera</taxon>
        <taxon>Endopterygota</taxon>
        <taxon>Diptera</taxon>
        <taxon>Nematocera</taxon>
        <taxon>Psychodoidea</taxon>
        <taxon>Psychodidae</taxon>
        <taxon>Phlebotomus</taxon>
        <taxon>Phlebotomus</taxon>
    </lineage>
</organism>
<dbReference type="SUPFAM" id="SSF53335">
    <property type="entry name" value="S-adenosyl-L-methionine-dependent methyltransferases"/>
    <property type="match status" value="1"/>
</dbReference>
<evidence type="ECO:0000313" key="8">
    <source>
        <dbReference type="Proteomes" id="UP000092462"/>
    </source>
</evidence>
<protein>
    <recommendedName>
        <fullName evidence="5">Protein-lysine N-methyltransferase</fullName>
        <ecNumber evidence="5">2.1.1.-</ecNumber>
    </recommendedName>
</protein>
<dbReference type="PANTHER" id="PTHR12843">
    <property type="entry name" value="PROTEIN-LYSINE N-METHYLTRANSFERASE METTL10"/>
    <property type="match status" value="1"/>
</dbReference>
<comment type="function">
    <text evidence="5">S-adenosyl-L-methionine-dependent protein-lysine N-methyltransferase that methylates elongation factor 1-alpha.</text>
</comment>
<dbReference type="VEuPathDB" id="VectorBase:PPAI000562"/>
<dbReference type="VEuPathDB" id="VectorBase:PPAPM1_006762"/>
<dbReference type="EMBL" id="AJVK01009648">
    <property type="status" value="NOT_ANNOTATED_CDS"/>
    <property type="molecule type" value="Genomic_DNA"/>
</dbReference>
<dbReference type="GO" id="GO:0005737">
    <property type="term" value="C:cytoplasm"/>
    <property type="evidence" value="ECO:0007669"/>
    <property type="project" value="UniProtKB-SubCell"/>
</dbReference>
<dbReference type="GO" id="GO:0032259">
    <property type="term" value="P:methylation"/>
    <property type="evidence" value="ECO:0007669"/>
    <property type="project" value="UniProtKB-KW"/>
</dbReference>
<evidence type="ECO:0000256" key="1">
    <source>
        <dbReference type="ARBA" id="ARBA00022490"/>
    </source>
</evidence>
<evidence type="ECO:0000313" key="7">
    <source>
        <dbReference type="EnsemblMetazoa" id="PPAI000562-PA"/>
    </source>
</evidence>
<dbReference type="InterPro" id="IPR029063">
    <property type="entry name" value="SAM-dependent_MTases_sf"/>
</dbReference>
<dbReference type="GeneID" id="129800895"/>
<feature type="domain" description="Methyltransferase" evidence="6">
    <location>
        <begin position="62"/>
        <end position="197"/>
    </location>
</feature>
<dbReference type="CDD" id="cd02440">
    <property type="entry name" value="AdoMet_MTases"/>
    <property type="match status" value="1"/>
</dbReference>
<evidence type="ECO:0000256" key="4">
    <source>
        <dbReference type="ARBA" id="ARBA00022691"/>
    </source>
</evidence>
<dbReference type="EC" id="2.1.1.-" evidence="5"/>
<dbReference type="HAMAP" id="MF_03188">
    <property type="entry name" value="Methyltr_EFM4"/>
    <property type="match status" value="1"/>
</dbReference>
<dbReference type="Pfam" id="PF13847">
    <property type="entry name" value="Methyltransf_31"/>
    <property type="match status" value="1"/>
</dbReference>
<evidence type="ECO:0000256" key="3">
    <source>
        <dbReference type="ARBA" id="ARBA00022679"/>
    </source>
</evidence>
<keyword evidence="3 5" id="KW-0808">Transferase</keyword>
<keyword evidence="8" id="KW-1185">Reference proteome</keyword>
<comment type="similarity">
    <text evidence="5">Belongs to the class I-like SAM-binding methyltransferase superfamily. EFM4 family.</text>
</comment>
<accession>A0A1B0CZP0</accession>
<proteinExistence type="inferred from homology"/>
<reference evidence="7" key="1">
    <citation type="submission" date="2022-08" db="UniProtKB">
        <authorList>
            <consortium name="EnsemblMetazoa"/>
        </authorList>
    </citation>
    <scope>IDENTIFICATION</scope>
    <source>
        <strain evidence="7">Israel</strain>
    </source>
</reference>
<sequence length="226" mass="25937">MSQEIQKDQINNSELGTKEFWDRSYSLEIQNYKNHGDVGEIWFNEYSQVRVIKWIKNSSGLSQEKRILDIGCGNGMMLVELAKEGFQNLLGVDYSQQAIDLARSIAKDQKLNSMRIEYQPLDILVTEEVDKLGKFGITHDKGTYDAICMCPENPTTKREKYLENIYNLTEDGGFFIITSCNWTEDELKETFSKKFQLKLVLPTATFKFGGKIGNVVTTIVFQKTLK</sequence>
<dbReference type="KEGG" id="ppap:129800895"/>
<dbReference type="GO" id="GO:0016279">
    <property type="term" value="F:protein-lysine N-methyltransferase activity"/>
    <property type="evidence" value="ECO:0007669"/>
    <property type="project" value="UniProtKB-UniRule"/>
</dbReference>
<keyword evidence="2 5" id="KW-0489">Methyltransferase</keyword>
<dbReference type="OrthoDB" id="540004at2759"/>
<dbReference type="AlphaFoldDB" id="A0A1B0CZP0"/>
<evidence type="ECO:0000256" key="2">
    <source>
        <dbReference type="ARBA" id="ARBA00022603"/>
    </source>
</evidence>
<dbReference type="Gene3D" id="3.40.50.150">
    <property type="entry name" value="Vaccinia Virus protein VP39"/>
    <property type="match status" value="1"/>
</dbReference>
<dbReference type="InterPro" id="IPR026635">
    <property type="entry name" value="Efm4/METTL10"/>
</dbReference>
<name>A0A1B0CZP0_PHLPP</name>
<dbReference type="EnsemblMetazoa" id="PPAI000562-RA">
    <property type="protein sequence ID" value="PPAI000562-PA"/>
    <property type="gene ID" value="PPAI000562"/>
</dbReference>
<evidence type="ECO:0000259" key="6">
    <source>
        <dbReference type="Pfam" id="PF13847"/>
    </source>
</evidence>
<keyword evidence="1 5" id="KW-0963">Cytoplasm</keyword>
<dbReference type="InterPro" id="IPR025714">
    <property type="entry name" value="Methyltranfer_dom"/>
</dbReference>